<dbReference type="SUPFAM" id="SSF56112">
    <property type="entry name" value="Protein kinase-like (PK-like)"/>
    <property type="match status" value="1"/>
</dbReference>
<reference evidence="9 10" key="1">
    <citation type="submission" date="2017-09" db="EMBL/GenBank/DDBJ databases">
        <authorList>
            <person name="Lee N."/>
            <person name="Cho B.-K."/>
        </authorList>
    </citation>
    <scope>NUCLEOTIDE SEQUENCE [LARGE SCALE GENOMIC DNA]</scope>
    <source>
        <strain evidence="9 10">ATCC 39115</strain>
    </source>
</reference>
<dbReference type="PANTHER" id="PTHR43289:SF6">
    <property type="entry name" value="SERINE_THREONINE-PROTEIN KINASE NEKL-3"/>
    <property type="match status" value="1"/>
</dbReference>
<protein>
    <recommendedName>
        <fullName evidence="1">non-specific serine/threonine protein kinase</fullName>
        <ecNumber evidence="1">2.7.11.1</ecNumber>
    </recommendedName>
</protein>
<keyword evidence="4" id="KW-0547">Nucleotide-binding</keyword>
<gene>
    <name evidence="9" type="ORF">CP969_20540</name>
</gene>
<proteinExistence type="predicted"/>
<dbReference type="Gene3D" id="1.10.510.10">
    <property type="entry name" value="Transferase(Phosphotransferase) domain 1"/>
    <property type="match status" value="1"/>
</dbReference>
<keyword evidence="5 9" id="KW-0418">Kinase</keyword>
<dbReference type="GO" id="GO:0004674">
    <property type="term" value="F:protein serine/threonine kinase activity"/>
    <property type="evidence" value="ECO:0007669"/>
    <property type="project" value="UniProtKB-KW"/>
</dbReference>
<dbReference type="Proteomes" id="UP000327143">
    <property type="component" value="Chromosome"/>
</dbReference>
<evidence type="ECO:0000256" key="3">
    <source>
        <dbReference type="ARBA" id="ARBA00022679"/>
    </source>
</evidence>
<dbReference type="SMART" id="SM00220">
    <property type="entry name" value="S_TKc"/>
    <property type="match status" value="1"/>
</dbReference>
<feature type="region of interest" description="Disordered" evidence="7">
    <location>
        <begin position="1"/>
        <end position="47"/>
    </location>
</feature>
<dbReference type="EC" id="2.7.11.1" evidence="1"/>
<organism evidence="9 10">
    <name type="scientific">Streptomyces viridosporus T7A</name>
    <dbReference type="NCBI Taxonomy" id="665577"/>
    <lineage>
        <taxon>Bacteria</taxon>
        <taxon>Bacillati</taxon>
        <taxon>Actinomycetota</taxon>
        <taxon>Actinomycetes</taxon>
        <taxon>Kitasatosporales</taxon>
        <taxon>Streptomycetaceae</taxon>
        <taxon>Streptomyces</taxon>
    </lineage>
</organism>
<feature type="domain" description="Protein kinase" evidence="8">
    <location>
        <begin position="60"/>
        <end position="353"/>
    </location>
</feature>
<dbReference type="PANTHER" id="PTHR43289">
    <property type="entry name" value="MITOGEN-ACTIVATED PROTEIN KINASE KINASE KINASE 20-RELATED"/>
    <property type="match status" value="1"/>
</dbReference>
<dbReference type="RefSeq" id="WP_016825392.1">
    <property type="nucleotide sequence ID" value="NZ_CP023700.1"/>
</dbReference>
<keyword evidence="10" id="KW-1185">Reference proteome</keyword>
<evidence type="ECO:0000256" key="7">
    <source>
        <dbReference type="SAM" id="MobiDB-lite"/>
    </source>
</evidence>
<dbReference type="Pfam" id="PF00069">
    <property type="entry name" value="Pkinase"/>
    <property type="match status" value="1"/>
</dbReference>
<feature type="compositionally biased region" description="Low complexity" evidence="7">
    <location>
        <begin position="1"/>
        <end position="37"/>
    </location>
</feature>
<dbReference type="InterPro" id="IPR000719">
    <property type="entry name" value="Prot_kinase_dom"/>
</dbReference>
<keyword evidence="2 9" id="KW-0723">Serine/threonine-protein kinase</keyword>
<dbReference type="InterPro" id="IPR011009">
    <property type="entry name" value="Kinase-like_dom_sf"/>
</dbReference>
<keyword evidence="3" id="KW-0808">Transferase</keyword>
<dbReference type="PROSITE" id="PS50011">
    <property type="entry name" value="PROTEIN_KINASE_DOM"/>
    <property type="match status" value="1"/>
</dbReference>
<evidence type="ECO:0000259" key="8">
    <source>
        <dbReference type="PROSITE" id="PS50011"/>
    </source>
</evidence>
<name>A0ABX6AHT6_STRVD</name>
<keyword evidence="6" id="KW-0067">ATP-binding</keyword>
<evidence type="ECO:0000256" key="2">
    <source>
        <dbReference type="ARBA" id="ARBA00022527"/>
    </source>
</evidence>
<evidence type="ECO:0000313" key="10">
    <source>
        <dbReference type="Proteomes" id="UP000327143"/>
    </source>
</evidence>
<evidence type="ECO:0000256" key="1">
    <source>
        <dbReference type="ARBA" id="ARBA00012513"/>
    </source>
</evidence>
<dbReference type="EMBL" id="CP023700">
    <property type="protein sequence ID" value="QEU86806.1"/>
    <property type="molecule type" value="Genomic_DNA"/>
</dbReference>
<evidence type="ECO:0000256" key="5">
    <source>
        <dbReference type="ARBA" id="ARBA00022777"/>
    </source>
</evidence>
<evidence type="ECO:0000313" key="9">
    <source>
        <dbReference type="EMBL" id="QEU86806.1"/>
    </source>
</evidence>
<evidence type="ECO:0000256" key="4">
    <source>
        <dbReference type="ARBA" id="ARBA00022741"/>
    </source>
</evidence>
<accession>A0ABX6AHT6</accession>
<dbReference type="Gene3D" id="3.30.200.20">
    <property type="entry name" value="Phosphorylase Kinase, domain 1"/>
    <property type="match status" value="1"/>
</dbReference>
<evidence type="ECO:0000256" key="6">
    <source>
        <dbReference type="ARBA" id="ARBA00022840"/>
    </source>
</evidence>
<dbReference type="CDD" id="cd14014">
    <property type="entry name" value="STKc_PknB_like"/>
    <property type="match status" value="1"/>
</dbReference>
<sequence>MTAGTTGDDGTTGADRITGTDGTTGADGTTEADGSTGPRDTGAGGDWAVTVPTGYRLGPWEVVSPLASGNWGSVYAARRKVPDEGSDAGSGGEPAGTPPAEVALKFVATTALGPGRSRQWRELARREAEFSRNTDHDRLIRVLDTLVVADEERPELDGVVVLVMERAAESLQDRLDAAPGSGPLAGAARTITQICEGLVHLHAEGWVHGDLKPANVLIMPDGSVRLADFGLVSRLDGTHGYAPPLGSPDYLPPERWRDGLGERGVPVRPTADIWALGVTAHQILTGGSFPFAGATAGARTAVAQEYASGRAPLRLHPGLDDAWRDFVTRCLAPDHASRSSVTADQLLALAATLPDTGAPHRRTRPGWFAVSTVAAAVLAAGTAGGWWWSSGREGGDPSRAGPTARITVYNIEAPCRKQTERLRACSMGLALDPYKKYQAGNVSERRIWHGDVLQAHCVVYDGDRVADETGVGTTRWYRVRVAEEPSGYAWFPAVRTRQEPTSLPRCGESARPTGSST</sequence>